<protein>
    <submittedName>
        <fullName evidence="2">Uncharacterized protein</fullName>
    </submittedName>
</protein>
<evidence type="ECO:0000313" key="2">
    <source>
        <dbReference type="EMBL" id="KAJ7421879.1"/>
    </source>
</evidence>
<evidence type="ECO:0000256" key="1">
    <source>
        <dbReference type="SAM" id="MobiDB-lite"/>
    </source>
</evidence>
<name>A0ABQ9DHP9_9PASS</name>
<gene>
    <name evidence="2" type="ORF">WISP_40630</name>
</gene>
<dbReference type="Proteomes" id="UP001145742">
    <property type="component" value="Unassembled WGS sequence"/>
</dbReference>
<accession>A0ABQ9DHP9</accession>
<sequence>MARRNGEWPSGTGNGPEGMGRKDPAEQGMARRDREGPGGAGNGPEEQGMTRLRIVEHSLARNSFYSSFLFGTMAFVQAGLAPFHSFASDSLTPIMSGTFNYCFHSGSIFHKGATPNLTRA</sequence>
<reference evidence="2" key="1">
    <citation type="submission" date="2019-10" db="EMBL/GenBank/DDBJ databases">
        <authorList>
            <person name="Soares A.E.R."/>
            <person name="Aleixo A."/>
            <person name="Schneider P."/>
            <person name="Miyaki C.Y."/>
            <person name="Schneider M.P."/>
            <person name="Mello C."/>
            <person name="Vasconcelos A.T.R."/>
        </authorList>
    </citation>
    <scope>NUCLEOTIDE SEQUENCE</scope>
    <source>
        <tissue evidence="2">Muscle</tissue>
    </source>
</reference>
<proteinExistence type="predicted"/>
<keyword evidence="3" id="KW-1185">Reference proteome</keyword>
<feature type="region of interest" description="Disordered" evidence="1">
    <location>
        <begin position="1"/>
        <end position="50"/>
    </location>
</feature>
<comment type="caution">
    <text evidence="2">The sequence shown here is derived from an EMBL/GenBank/DDBJ whole genome shotgun (WGS) entry which is preliminary data.</text>
</comment>
<feature type="compositionally biased region" description="Basic and acidic residues" evidence="1">
    <location>
        <begin position="19"/>
        <end position="36"/>
    </location>
</feature>
<organism evidence="2 3">
    <name type="scientific">Willisornis vidua</name>
    <name type="common">Xingu scale-backed antbird</name>
    <dbReference type="NCBI Taxonomy" id="1566151"/>
    <lineage>
        <taxon>Eukaryota</taxon>
        <taxon>Metazoa</taxon>
        <taxon>Chordata</taxon>
        <taxon>Craniata</taxon>
        <taxon>Vertebrata</taxon>
        <taxon>Euteleostomi</taxon>
        <taxon>Archelosauria</taxon>
        <taxon>Archosauria</taxon>
        <taxon>Dinosauria</taxon>
        <taxon>Saurischia</taxon>
        <taxon>Theropoda</taxon>
        <taxon>Coelurosauria</taxon>
        <taxon>Aves</taxon>
        <taxon>Neognathae</taxon>
        <taxon>Neoaves</taxon>
        <taxon>Telluraves</taxon>
        <taxon>Australaves</taxon>
        <taxon>Passeriformes</taxon>
        <taxon>Thamnophilidae</taxon>
        <taxon>Willisornis</taxon>
    </lineage>
</organism>
<dbReference type="EMBL" id="WHWB01033108">
    <property type="protein sequence ID" value="KAJ7421879.1"/>
    <property type="molecule type" value="Genomic_DNA"/>
</dbReference>
<evidence type="ECO:0000313" key="3">
    <source>
        <dbReference type="Proteomes" id="UP001145742"/>
    </source>
</evidence>